<dbReference type="OrthoDB" id="9801098at2"/>
<dbReference type="GO" id="GO:0008714">
    <property type="term" value="F:AMP nucleosidase activity"/>
    <property type="evidence" value="ECO:0007669"/>
    <property type="project" value="UniProtKB-EC"/>
</dbReference>
<dbReference type="PANTHER" id="PTHR43393">
    <property type="entry name" value="CYTOKININ RIBOSIDE 5'-MONOPHOSPHATE PHOSPHORIBOHYDROLASE"/>
    <property type="match status" value="1"/>
</dbReference>
<evidence type="ECO:0000313" key="5">
    <source>
        <dbReference type="EMBL" id="RBP16534.1"/>
    </source>
</evidence>
<sequence>MKSRPRSPVPHPPEPFDRVRPLPSPLSSLASDDPEAAARVLAILESPSYRLASEDIDFLSSDAVRGLRLQMDYLKPEFGLRAAKVERTIVVFGSSRICEPGEALRRVEALRAKRPSGDAPDYERSLAIAERLLANSRYYEIARAFGRIVAEANAAAGDGRTLIVTGGGPGVMEAANRGAFEAGAESIGLNISLPREQFPNPYVSPELCFNFHYFALRKLHFLQRAMALVAFPGGYGTLDELFEVLTLSQTRKIRPMPIVLVGEQHWRKTVDFDFLVDEGVVDPEDRDLFWYAETADDIWAGIEKWERERAERFDPEA</sequence>
<dbReference type="NCBIfam" id="TIGR00730">
    <property type="entry name" value="Rossman fold protein, TIGR00730 family"/>
    <property type="match status" value="1"/>
</dbReference>
<evidence type="ECO:0000313" key="6">
    <source>
        <dbReference type="Proteomes" id="UP000253529"/>
    </source>
</evidence>
<keyword evidence="6" id="KW-1185">Reference proteome</keyword>
<dbReference type="EMBL" id="QNRK01000005">
    <property type="protein sequence ID" value="RBP16534.1"/>
    <property type="molecule type" value="Genomic_DNA"/>
</dbReference>
<comment type="catalytic activity">
    <reaction evidence="1">
        <text>AMP + H2O = D-ribose 5-phosphate + adenine</text>
        <dbReference type="Rhea" id="RHEA:20129"/>
        <dbReference type="ChEBI" id="CHEBI:15377"/>
        <dbReference type="ChEBI" id="CHEBI:16708"/>
        <dbReference type="ChEBI" id="CHEBI:78346"/>
        <dbReference type="ChEBI" id="CHEBI:456215"/>
        <dbReference type="EC" id="3.2.2.4"/>
    </reaction>
</comment>
<accession>A0A366FPA3</accession>
<dbReference type="Pfam" id="PF03641">
    <property type="entry name" value="Lysine_decarbox"/>
    <property type="match status" value="1"/>
</dbReference>
<reference evidence="5 6" key="1">
    <citation type="submission" date="2018-06" db="EMBL/GenBank/DDBJ databases">
        <title>Genomic Encyclopedia of Type Strains, Phase IV (KMG-IV): sequencing the most valuable type-strain genomes for metagenomic binning, comparative biology and taxonomic classification.</title>
        <authorList>
            <person name="Goeker M."/>
        </authorList>
    </citation>
    <scope>NUCLEOTIDE SEQUENCE [LARGE SCALE GENOMIC DNA]</scope>
    <source>
        <strain evidence="5 6">DSM 24875</strain>
    </source>
</reference>
<gene>
    <name evidence="5" type="ORF">DFR50_105177</name>
</gene>
<dbReference type="SUPFAM" id="SSF102405">
    <property type="entry name" value="MCP/YpsA-like"/>
    <property type="match status" value="1"/>
</dbReference>
<dbReference type="Gene3D" id="3.40.50.450">
    <property type="match status" value="1"/>
</dbReference>
<dbReference type="Proteomes" id="UP000253529">
    <property type="component" value="Unassembled WGS sequence"/>
</dbReference>
<evidence type="ECO:0000256" key="2">
    <source>
        <dbReference type="ARBA" id="ARBA00011985"/>
    </source>
</evidence>
<dbReference type="InterPro" id="IPR052341">
    <property type="entry name" value="LOG_family_nucleotidases"/>
</dbReference>
<dbReference type="EC" id="3.2.2.4" evidence="2"/>
<feature type="region of interest" description="Disordered" evidence="4">
    <location>
        <begin position="1"/>
        <end position="31"/>
    </location>
</feature>
<dbReference type="InterPro" id="IPR005269">
    <property type="entry name" value="LOG"/>
</dbReference>
<dbReference type="AlphaFoldDB" id="A0A366FPA3"/>
<comment type="caution">
    <text evidence="5">The sequence shown here is derived from an EMBL/GenBank/DDBJ whole genome shotgun (WGS) entry which is preliminary data.</text>
</comment>
<dbReference type="PANTHER" id="PTHR43393:SF3">
    <property type="entry name" value="LYSINE DECARBOXYLASE-LIKE PROTEIN"/>
    <property type="match status" value="1"/>
</dbReference>
<dbReference type="RefSeq" id="WP_113888319.1">
    <property type="nucleotide sequence ID" value="NZ_QNRK01000005.1"/>
</dbReference>
<dbReference type="GO" id="GO:0005829">
    <property type="term" value="C:cytosol"/>
    <property type="evidence" value="ECO:0007669"/>
    <property type="project" value="TreeGrafter"/>
</dbReference>
<organism evidence="5 6">
    <name type="scientific">Roseiarcus fermentans</name>
    <dbReference type="NCBI Taxonomy" id="1473586"/>
    <lineage>
        <taxon>Bacteria</taxon>
        <taxon>Pseudomonadati</taxon>
        <taxon>Pseudomonadota</taxon>
        <taxon>Alphaproteobacteria</taxon>
        <taxon>Hyphomicrobiales</taxon>
        <taxon>Roseiarcaceae</taxon>
        <taxon>Roseiarcus</taxon>
    </lineage>
</organism>
<name>A0A366FPA3_9HYPH</name>
<protein>
    <recommendedName>
        <fullName evidence="3">AMP nucleosidase</fullName>
        <ecNumber evidence="2">3.2.2.4</ecNumber>
    </recommendedName>
    <alternativeName>
        <fullName evidence="3">AMP nucleosidase</fullName>
    </alternativeName>
</protein>
<evidence type="ECO:0000256" key="4">
    <source>
        <dbReference type="SAM" id="MobiDB-lite"/>
    </source>
</evidence>
<proteinExistence type="predicted"/>
<evidence type="ECO:0000256" key="1">
    <source>
        <dbReference type="ARBA" id="ARBA00000274"/>
    </source>
</evidence>
<evidence type="ECO:0000256" key="3">
    <source>
        <dbReference type="ARBA" id="ARBA00031983"/>
    </source>
</evidence>
<dbReference type="InterPro" id="IPR031100">
    <property type="entry name" value="LOG_fam"/>
</dbReference>
<dbReference type="GO" id="GO:0009691">
    <property type="term" value="P:cytokinin biosynthetic process"/>
    <property type="evidence" value="ECO:0007669"/>
    <property type="project" value="InterPro"/>
</dbReference>